<evidence type="ECO:0000313" key="2">
    <source>
        <dbReference type="EMBL" id="KXJ95161.1"/>
    </source>
</evidence>
<proteinExistence type="predicted"/>
<name>A0A136JDB8_9PEZI</name>
<evidence type="ECO:0000313" key="3">
    <source>
        <dbReference type="Proteomes" id="UP000070501"/>
    </source>
</evidence>
<dbReference type="AlphaFoldDB" id="A0A136JDB8"/>
<keyword evidence="3" id="KW-1185">Reference proteome</keyword>
<dbReference type="Proteomes" id="UP000070501">
    <property type="component" value="Unassembled WGS sequence"/>
</dbReference>
<reference evidence="3" key="1">
    <citation type="submission" date="2016-02" db="EMBL/GenBank/DDBJ databases">
        <title>Draft genome sequence of Microdochium bolleyi, a fungal endophyte of beachgrass.</title>
        <authorList>
            <consortium name="DOE Joint Genome Institute"/>
            <person name="David A.S."/>
            <person name="May G."/>
            <person name="Haridas S."/>
            <person name="Lim J."/>
            <person name="Wang M."/>
            <person name="Labutti K."/>
            <person name="Lipzen A."/>
            <person name="Barry K."/>
            <person name="Grigoriev I.V."/>
        </authorList>
    </citation>
    <scope>NUCLEOTIDE SEQUENCE [LARGE SCALE GENOMIC DNA]</scope>
    <source>
        <strain evidence="3">J235TASD1</strain>
    </source>
</reference>
<dbReference type="EMBL" id="KQ964246">
    <property type="protein sequence ID" value="KXJ95161.1"/>
    <property type="molecule type" value="Genomic_DNA"/>
</dbReference>
<evidence type="ECO:0000256" key="1">
    <source>
        <dbReference type="SAM" id="MobiDB-lite"/>
    </source>
</evidence>
<accession>A0A136JDB8</accession>
<dbReference type="InParanoid" id="A0A136JDB8"/>
<feature type="region of interest" description="Disordered" evidence="1">
    <location>
        <begin position="1"/>
        <end position="22"/>
    </location>
</feature>
<feature type="region of interest" description="Disordered" evidence="1">
    <location>
        <begin position="156"/>
        <end position="188"/>
    </location>
</feature>
<organism evidence="2 3">
    <name type="scientific">Microdochium bolleyi</name>
    <dbReference type="NCBI Taxonomy" id="196109"/>
    <lineage>
        <taxon>Eukaryota</taxon>
        <taxon>Fungi</taxon>
        <taxon>Dikarya</taxon>
        <taxon>Ascomycota</taxon>
        <taxon>Pezizomycotina</taxon>
        <taxon>Sordariomycetes</taxon>
        <taxon>Xylariomycetidae</taxon>
        <taxon>Xylariales</taxon>
        <taxon>Microdochiaceae</taxon>
        <taxon>Microdochium</taxon>
    </lineage>
</organism>
<protein>
    <submittedName>
        <fullName evidence="2">Uncharacterized protein</fullName>
    </submittedName>
</protein>
<gene>
    <name evidence="2" type="ORF">Micbo1qcDRAFT_171568</name>
</gene>
<sequence>MPATRQEPGLAGGQQAAGEQGRCINRTRHMQPLPTVYLYRIGRARKYTLAMQLHTTLTIVYGTGQAPSQLPHDLDSLDSLAPGPASILRTQGALRTLGHCGAEGCGAKPAVCDRPSWQDRPSAPEVAMIGSPSPPVADRHIHRDLAFVLGLDRRPSSHHQTTCTRGTEGPGEGWIGHKSQKPTSADPVMPASRCWLPVTA</sequence>